<evidence type="ECO:0000256" key="7">
    <source>
        <dbReference type="ARBA" id="ARBA00023196"/>
    </source>
</evidence>
<evidence type="ECO:0000313" key="11">
    <source>
        <dbReference type="Proteomes" id="UP000242175"/>
    </source>
</evidence>
<dbReference type="KEGG" id="pmai:CF386_03280"/>
<evidence type="ECO:0000256" key="5">
    <source>
        <dbReference type="ARBA" id="ARBA00023065"/>
    </source>
</evidence>
<sequence length="177" mass="20218">MGEKITLARPYAKASFDFAMKTNSLSVWSQFMNLLKEVTLNSKTLNALEESGESSRVIEFLSNLSDDSIREKVRNLIHVVIYHNRLSLLPEICEEFFNLKNLYENTISVDLISAIELSNEDKGDLQTKLEKRFSKKVKLNCQIDSSLLGGIIVRAKDEVLDYSLRGKLKRMNNILQS</sequence>
<keyword evidence="8 9" id="KW-0066">ATP synthesis</keyword>
<dbReference type="InterPro" id="IPR026015">
    <property type="entry name" value="ATP_synth_OSCP/delta_N_sf"/>
</dbReference>
<comment type="function">
    <text evidence="9">This protein is part of the stalk that links CF(0) to CF(1). It either transmits conformational changes from CF(0) to CF(1) or is implicated in proton conduction.</text>
</comment>
<dbReference type="RefSeq" id="WP_089073037.1">
    <property type="nucleotide sequence ID" value="NZ_CBCSAM010000012.1"/>
</dbReference>
<keyword evidence="9" id="KW-1003">Cell membrane</keyword>
<accession>A0A220VCJ0</accession>
<comment type="function">
    <text evidence="9">F(1)F(0) ATP synthase produces ATP from ADP in the presence of a proton or sodium gradient. F-type ATPases consist of two structural domains, F(1) containing the extramembraneous catalytic core and F(0) containing the membrane proton channel, linked together by a central stalk and a peripheral stalk. During catalysis, ATP synthesis in the catalytic domain of F(1) is coupled via a rotary mechanism of the central stalk subunits to proton translocation.</text>
</comment>
<protein>
    <recommendedName>
        <fullName evidence="9">ATP synthase subunit delta</fullName>
    </recommendedName>
    <alternativeName>
        <fullName evidence="9">ATP synthase F(1) sector subunit delta</fullName>
    </alternativeName>
    <alternativeName>
        <fullName evidence="9">F-type ATPase subunit delta</fullName>
        <shortName evidence="9">F-ATPase subunit delta</shortName>
    </alternativeName>
</protein>
<keyword evidence="11" id="KW-1185">Reference proteome</keyword>
<evidence type="ECO:0000256" key="6">
    <source>
        <dbReference type="ARBA" id="ARBA00023136"/>
    </source>
</evidence>
<dbReference type="InterPro" id="IPR000711">
    <property type="entry name" value="ATPase_OSCP/dsu"/>
</dbReference>
<dbReference type="NCBIfam" id="TIGR01145">
    <property type="entry name" value="ATP_synt_delta"/>
    <property type="match status" value="1"/>
</dbReference>
<keyword evidence="7 9" id="KW-0139">CF(1)</keyword>
<dbReference type="Pfam" id="PF00213">
    <property type="entry name" value="OSCP"/>
    <property type="match status" value="1"/>
</dbReference>
<keyword evidence="4 9" id="KW-0375">Hydrogen ion transport</keyword>
<dbReference type="OrthoDB" id="9816221at2"/>
<reference evidence="10 11" key="1">
    <citation type="journal article" date="2016" name="Int. J. Syst. Evol. Microbiol.">
        <title>Paraphotobacterium marinum gen. nov., sp. nov., a member of the family Vibrionaceae, isolated from surface seawater.</title>
        <authorList>
            <person name="Huang Z."/>
            <person name="Dong C."/>
            <person name="Shao Z."/>
        </authorList>
    </citation>
    <scope>NUCLEOTIDE SEQUENCE [LARGE SCALE GENOMIC DNA]</scope>
    <source>
        <strain evidence="10 11">NSCS20N07D</strain>
    </source>
</reference>
<evidence type="ECO:0000256" key="4">
    <source>
        <dbReference type="ARBA" id="ARBA00022781"/>
    </source>
</evidence>
<dbReference type="SUPFAM" id="SSF47928">
    <property type="entry name" value="N-terminal domain of the delta subunit of the F1F0-ATP synthase"/>
    <property type="match status" value="1"/>
</dbReference>
<keyword evidence="10" id="KW-0378">Hydrolase</keyword>
<evidence type="ECO:0000256" key="2">
    <source>
        <dbReference type="ARBA" id="ARBA00022448"/>
    </source>
</evidence>
<dbReference type="GO" id="GO:0046933">
    <property type="term" value="F:proton-transporting ATP synthase activity, rotational mechanism"/>
    <property type="evidence" value="ECO:0007669"/>
    <property type="project" value="UniProtKB-UniRule"/>
</dbReference>
<dbReference type="GO" id="GO:0045259">
    <property type="term" value="C:proton-transporting ATP synthase complex"/>
    <property type="evidence" value="ECO:0007669"/>
    <property type="project" value="UniProtKB-KW"/>
</dbReference>
<comment type="subcellular location">
    <subcellularLocation>
        <location evidence="9">Cell membrane</location>
        <topology evidence="9">Peripheral membrane protein</topology>
    </subcellularLocation>
    <subcellularLocation>
        <location evidence="1">Membrane</location>
    </subcellularLocation>
</comment>
<dbReference type="PANTHER" id="PTHR11910">
    <property type="entry name" value="ATP SYNTHASE DELTA CHAIN"/>
    <property type="match status" value="1"/>
</dbReference>
<dbReference type="NCBIfam" id="NF004402">
    <property type="entry name" value="PRK05758.2-2"/>
    <property type="match status" value="1"/>
</dbReference>
<organism evidence="10 11">
    <name type="scientific">Paraphotobacterium marinum</name>
    <dbReference type="NCBI Taxonomy" id="1755811"/>
    <lineage>
        <taxon>Bacteria</taxon>
        <taxon>Pseudomonadati</taxon>
        <taxon>Pseudomonadota</taxon>
        <taxon>Gammaproteobacteria</taxon>
        <taxon>Vibrionales</taxon>
        <taxon>Vibrionaceae</taxon>
        <taxon>Paraphotobacterium</taxon>
    </lineage>
</organism>
<name>A0A220VCJ0_9GAMM</name>
<dbReference type="HAMAP" id="MF_01416">
    <property type="entry name" value="ATP_synth_delta_bact"/>
    <property type="match status" value="1"/>
</dbReference>
<keyword evidence="6 9" id="KW-0472">Membrane</keyword>
<evidence type="ECO:0000256" key="8">
    <source>
        <dbReference type="ARBA" id="ARBA00023310"/>
    </source>
</evidence>
<keyword evidence="5 9" id="KW-0406">Ion transport</keyword>
<gene>
    <name evidence="9" type="primary">atpH</name>
    <name evidence="10" type="ORF">CF386_03280</name>
</gene>
<keyword evidence="2 9" id="KW-0813">Transport</keyword>
<dbReference type="Gene3D" id="1.10.520.20">
    <property type="entry name" value="N-terminal domain of the delta subunit of the F1F0-ATP synthase"/>
    <property type="match status" value="1"/>
</dbReference>
<dbReference type="GO" id="GO:0016787">
    <property type="term" value="F:hydrolase activity"/>
    <property type="evidence" value="ECO:0007669"/>
    <property type="project" value="UniProtKB-KW"/>
</dbReference>
<proteinExistence type="inferred from homology"/>
<dbReference type="AlphaFoldDB" id="A0A220VCJ0"/>
<evidence type="ECO:0000256" key="3">
    <source>
        <dbReference type="ARBA" id="ARBA00022519"/>
    </source>
</evidence>
<dbReference type="EMBL" id="CP022355">
    <property type="protein sequence ID" value="ASK78128.1"/>
    <property type="molecule type" value="Genomic_DNA"/>
</dbReference>
<dbReference type="Proteomes" id="UP000242175">
    <property type="component" value="Chromosome large"/>
</dbReference>
<evidence type="ECO:0000256" key="9">
    <source>
        <dbReference type="HAMAP-Rule" id="MF_01416"/>
    </source>
</evidence>
<evidence type="ECO:0000256" key="1">
    <source>
        <dbReference type="ARBA" id="ARBA00004370"/>
    </source>
</evidence>
<comment type="similarity">
    <text evidence="9">Belongs to the ATPase delta chain family.</text>
</comment>
<evidence type="ECO:0000313" key="10">
    <source>
        <dbReference type="EMBL" id="ASK78128.1"/>
    </source>
</evidence>
<dbReference type="PRINTS" id="PR00125">
    <property type="entry name" value="ATPASEDELTA"/>
</dbReference>
<keyword evidence="3" id="KW-0997">Cell inner membrane</keyword>
<dbReference type="GO" id="GO:0005886">
    <property type="term" value="C:plasma membrane"/>
    <property type="evidence" value="ECO:0007669"/>
    <property type="project" value="UniProtKB-SubCell"/>
</dbReference>